<evidence type="ECO:0000313" key="3">
    <source>
        <dbReference type="Proteomes" id="UP001152888"/>
    </source>
</evidence>
<dbReference type="OrthoDB" id="6697088at2759"/>
<dbReference type="Proteomes" id="UP001152888">
    <property type="component" value="Unassembled WGS sequence"/>
</dbReference>
<name>A0A9P0KX15_ACAOB</name>
<comment type="caution">
    <text evidence="2">The sequence shown here is derived from an EMBL/GenBank/DDBJ whole genome shotgun (WGS) entry which is preliminary data.</text>
</comment>
<proteinExistence type="predicted"/>
<organism evidence="2 3">
    <name type="scientific">Acanthoscelides obtectus</name>
    <name type="common">Bean weevil</name>
    <name type="synonym">Bruchus obtectus</name>
    <dbReference type="NCBI Taxonomy" id="200917"/>
    <lineage>
        <taxon>Eukaryota</taxon>
        <taxon>Metazoa</taxon>
        <taxon>Ecdysozoa</taxon>
        <taxon>Arthropoda</taxon>
        <taxon>Hexapoda</taxon>
        <taxon>Insecta</taxon>
        <taxon>Pterygota</taxon>
        <taxon>Neoptera</taxon>
        <taxon>Endopterygota</taxon>
        <taxon>Coleoptera</taxon>
        <taxon>Polyphaga</taxon>
        <taxon>Cucujiformia</taxon>
        <taxon>Chrysomeloidea</taxon>
        <taxon>Chrysomelidae</taxon>
        <taxon>Bruchinae</taxon>
        <taxon>Bruchini</taxon>
        <taxon>Acanthoscelides</taxon>
    </lineage>
</organism>
<evidence type="ECO:0000256" key="1">
    <source>
        <dbReference type="SAM" id="Phobius"/>
    </source>
</evidence>
<evidence type="ECO:0000313" key="2">
    <source>
        <dbReference type="EMBL" id="CAH1980815.1"/>
    </source>
</evidence>
<reference evidence="2" key="1">
    <citation type="submission" date="2022-03" db="EMBL/GenBank/DDBJ databases">
        <authorList>
            <person name="Sayadi A."/>
        </authorList>
    </citation>
    <scope>NUCLEOTIDE SEQUENCE</scope>
</reference>
<gene>
    <name evidence="2" type="ORF">ACAOBT_LOCUS14192</name>
</gene>
<dbReference type="EMBL" id="CAKOFQ010006900">
    <property type="protein sequence ID" value="CAH1980815.1"/>
    <property type="molecule type" value="Genomic_DNA"/>
</dbReference>
<keyword evidence="3" id="KW-1185">Reference proteome</keyword>
<keyword evidence="1" id="KW-1133">Transmembrane helix</keyword>
<keyword evidence="1" id="KW-0472">Membrane</keyword>
<keyword evidence="1" id="KW-0812">Transmembrane</keyword>
<sequence length="55" mass="6473">MPTPRECNVVSGMPRTRMSNRTMFAHMFFQTVVYLSVPFSIISSIPYMRDRNKDK</sequence>
<dbReference type="AlphaFoldDB" id="A0A9P0KX15"/>
<accession>A0A9P0KX15</accession>
<protein>
    <submittedName>
        <fullName evidence="2">Uncharacterized protein</fullName>
    </submittedName>
</protein>
<feature type="transmembrane region" description="Helical" evidence="1">
    <location>
        <begin position="23"/>
        <end position="45"/>
    </location>
</feature>